<protein>
    <submittedName>
        <fullName evidence="1">Uncharacterized protein</fullName>
    </submittedName>
</protein>
<name>A0A0A9TLI8_ARUDO</name>
<sequence length="25" mass="2819">MLPYVCTSLSRHARLLPLAYPTVCN</sequence>
<evidence type="ECO:0000313" key="1">
    <source>
        <dbReference type="EMBL" id="JAD39874.1"/>
    </source>
</evidence>
<dbReference type="AlphaFoldDB" id="A0A0A9TLI8"/>
<dbReference type="EMBL" id="GBRH01258021">
    <property type="protein sequence ID" value="JAD39874.1"/>
    <property type="molecule type" value="Transcribed_RNA"/>
</dbReference>
<reference evidence="1" key="1">
    <citation type="submission" date="2014-09" db="EMBL/GenBank/DDBJ databases">
        <authorList>
            <person name="Magalhaes I.L.F."/>
            <person name="Oliveira U."/>
            <person name="Santos F.R."/>
            <person name="Vidigal T.H.D.A."/>
            <person name="Brescovit A.D."/>
            <person name="Santos A.J."/>
        </authorList>
    </citation>
    <scope>NUCLEOTIDE SEQUENCE</scope>
    <source>
        <tissue evidence="1">Shoot tissue taken approximately 20 cm above the soil surface</tissue>
    </source>
</reference>
<reference evidence="1" key="2">
    <citation type="journal article" date="2015" name="Data Brief">
        <title>Shoot transcriptome of the giant reed, Arundo donax.</title>
        <authorList>
            <person name="Barrero R.A."/>
            <person name="Guerrero F.D."/>
            <person name="Moolhuijzen P."/>
            <person name="Goolsby J.A."/>
            <person name="Tidwell J."/>
            <person name="Bellgard S.E."/>
            <person name="Bellgard M.I."/>
        </authorList>
    </citation>
    <scope>NUCLEOTIDE SEQUENCE</scope>
    <source>
        <tissue evidence="1">Shoot tissue taken approximately 20 cm above the soil surface</tissue>
    </source>
</reference>
<organism evidence="1">
    <name type="scientific">Arundo donax</name>
    <name type="common">Giant reed</name>
    <name type="synonym">Donax arundinaceus</name>
    <dbReference type="NCBI Taxonomy" id="35708"/>
    <lineage>
        <taxon>Eukaryota</taxon>
        <taxon>Viridiplantae</taxon>
        <taxon>Streptophyta</taxon>
        <taxon>Embryophyta</taxon>
        <taxon>Tracheophyta</taxon>
        <taxon>Spermatophyta</taxon>
        <taxon>Magnoliopsida</taxon>
        <taxon>Liliopsida</taxon>
        <taxon>Poales</taxon>
        <taxon>Poaceae</taxon>
        <taxon>PACMAD clade</taxon>
        <taxon>Arundinoideae</taxon>
        <taxon>Arundineae</taxon>
        <taxon>Arundo</taxon>
    </lineage>
</organism>
<proteinExistence type="predicted"/>
<accession>A0A0A9TLI8</accession>